<evidence type="ECO:0000313" key="3">
    <source>
        <dbReference type="Proteomes" id="UP000693738"/>
    </source>
</evidence>
<sequence length="284" mass="32139">MRLTDREAAPIIGERLESLGRTGLSIVYAERSEPHVAIKAIGFWLDGEMYDHAAFAEDNDEAFKREAAIYDALGPHEHILKSFGLAYLPAKQDESDSSVQDERQAWAIKLERAPHGNLRERIMKGDAPPMPQRLKLAVDVAETLQYIHSRGVTWGDVSTRNILLFDNLQIKLSDFAGSSLEGVYPDLLFTCEPRYWIPDTIPECPERTVFDKEMFALGTCICEITEWAVPYGEIEIEELQEKLMKGEYPHVSGDNPAKHLIQKLWAFNYSSAQGVSDDIRKLVD</sequence>
<dbReference type="InterPro" id="IPR000719">
    <property type="entry name" value="Prot_kinase_dom"/>
</dbReference>
<dbReference type="Pfam" id="PF07714">
    <property type="entry name" value="PK_Tyr_Ser-Thr"/>
    <property type="match status" value="1"/>
</dbReference>
<dbReference type="Proteomes" id="UP000693738">
    <property type="component" value="Unassembled WGS sequence"/>
</dbReference>
<organism evidence="2 3">
    <name type="scientific">Fusarium equiseti</name>
    <name type="common">Fusarium scirpi</name>
    <dbReference type="NCBI Taxonomy" id="61235"/>
    <lineage>
        <taxon>Eukaryota</taxon>
        <taxon>Fungi</taxon>
        <taxon>Dikarya</taxon>
        <taxon>Ascomycota</taxon>
        <taxon>Pezizomycotina</taxon>
        <taxon>Sordariomycetes</taxon>
        <taxon>Hypocreomycetidae</taxon>
        <taxon>Hypocreales</taxon>
        <taxon>Nectriaceae</taxon>
        <taxon>Fusarium</taxon>
        <taxon>Fusarium incarnatum-equiseti species complex</taxon>
    </lineage>
</organism>
<dbReference type="PANTHER" id="PTHR44329">
    <property type="entry name" value="SERINE/THREONINE-PROTEIN KINASE TNNI3K-RELATED"/>
    <property type="match status" value="1"/>
</dbReference>
<dbReference type="EMBL" id="CAJSTJ010000144">
    <property type="protein sequence ID" value="CAG7561899.1"/>
    <property type="molecule type" value="Genomic_DNA"/>
</dbReference>
<comment type="caution">
    <text evidence="2">The sequence shown here is derived from an EMBL/GenBank/DDBJ whole genome shotgun (WGS) entry which is preliminary data.</text>
</comment>
<accession>A0A8J2JAD2</accession>
<protein>
    <recommendedName>
        <fullName evidence="1">Protein kinase domain-containing protein</fullName>
    </recommendedName>
</protein>
<dbReference type="PROSITE" id="PS50011">
    <property type="entry name" value="PROTEIN_KINASE_DOM"/>
    <property type="match status" value="1"/>
</dbReference>
<gene>
    <name evidence="2" type="ORF">FEQUK3_LOCUS7662</name>
</gene>
<name>A0A8J2JAD2_FUSEQ</name>
<feature type="domain" description="Protein kinase" evidence="1">
    <location>
        <begin position="13"/>
        <end position="284"/>
    </location>
</feature>
<evidence type="ECO:0000259" key="1">
    <source>
        <dbReference type="PROSITE" id="PS50011"/>
    </source>
</evidence>
<dbReference type="GO" id="GO:0004674">
    <property type="term" value="F:protein serine/threonine kinase activity"/>
    <property type="evidence" value="ECO:0007669"/>
    <property type="project" value="TreeGrafter"/>
</dbReference>
<evidence type="ECO:0000313" key="2">
    <source>
        <dbReference type="EMBL" id="CAG7561899.1"/>
    </source>
</evidence>
<dbReference type="InterPro" id="IPR051681">
    <property type="entry name" value="Ser/Thr_Kinases-Pseudokinases"/>
</dbReference>
<dbReference type="InterPro" id="IPR001245">
    <property type="entry name" value="Ser-Thr/Tyr_kinase_cat_dom"/>
</dbReference>
<dbReference type="AlphaFoldDB" id="A0A8J2JAD2"/>
<proteinExistence type="predicted"/>
<dbReference type="GO" id="GO:0005524">
    <property type="term" value="F:ATP binding"/>
    <property type="evidence" value="ECO:0007669"/>
    <property type="project" value="InterPro"/>
</dbReference>
<reference evidence="2" key="1">
    <citation type="submission" date="2021-05" db="EMBL/GenBank/DDBJ databases">
        <authorList>
            <person name="Khan N."/>
        </authorList>
    </citation>
    <scope>NUCLEOTIDE SEQUENCE</scope>
</reference>